<evidence type="ECO:0000256" key="3">
    <source>
        <dbReference type="ARBA" id="ARBA00022741"/>
    </source>
</evidence>
<dbReference type="PROSITE" id="PS00107">
    <property type="entry name" value="PROTEIN_KINASE_ATP"/>
    <property type="match status" value="1"/>
</dbReference>
<feature type="domain" description="Protein kinase" evidence="8">
    <location>
        <begin position="511"/>
        <end position="855"/>
    </location>
</feature>
<feature type="compositionally biased region" description="Low complexity" evidence="7">
    <location>
        <begin position="55"/>
        <end position="80"/>
    </location>
</feature>
<dbReference type="InterPro" id="IPR050494">
    <property type="entry name" value="Ser_Thr_dual-spec_kinase"/>
</dbReference>
<keyword evidence="4" id="KW-0418">Kinase</keyword>
<dbReference type="PANTHER" id="PTHR24058">
    <property type="entry name" value="DUAL SPECIFICITY PROTEIN KINASE"/>
    <property type="match status" value="1"/>
</dbReference>
<dbReference type="GO" id="GO:0004674">
    <property type="term" value="F:protein serine/threonine kinase activity"/>
    <property type="evidence" value="ECO:0007669"/>
    <property type="project" value="UniProtKB-KW"/>
</dbReference>
<dbReference type="AlphaFoldDB" id="A0A9W8YHT7"/>
<sequence length="883" mass="99823">MSRRASSASEGEVTNTNGQHGKSRVDSSDRSFGLDGASDRHDGGRNGRSRFRALSRSPSPYRPNRARSPSPYRPSRARSPSPHRKKRADDRSPSPYYRSSRTGHDSRSSNKRADDRSPSPHRRSRNGHDDRSSNKRADDRSRSPHRFSRNGHDDRSYNKRKTSPPRGHRPEKRLFTDRNRNGDSQRGSYAEDTRAGPPRTTFENERDRPLPQPISYAEVEHPKPVPDFRAGLKIDNRSQKPGNHEQRHKTRQPNPQERQPPVNRSQAKANQPSVSKDVEMKSTNDVTDYTLAPVEEKVPTEESRAEKKRRWAAIRAAEQQKAKEKAKENLLQQAILTNASEATTPNIASPAPYADSPISPFPSPRNGDLGSVPASPDVMIIDKQGGVNEKNTSSPASPSAADYNPMQDMLDDRDRAAKKTQNPELPSAAYNETDPKVLSTLPAEKVIPVKKQKELDMFAESDDESEDGVVETAIDTTTKGTVLDEKLLDNWDDHEGYYKLINNELVDGGRYRVIKGLGRGVYANVARAEEVTTDGKDQTRKLVAIKMIRRNEFMRKQSQKEIDVCKQVNEADPYDKRHIIRVFNSFDHKGHLCIVFEHMSKNLRDLLKEDTNGRGLALPAVRLYFRQMLSGLEHLQQCQIIHLDLKPDNVLVSPDHKTIKLADFGTAVFERDLIDRTAYLVSRFYRAPEIILGMKISYGVDIWATGCTAYELWTGKILFTGRSNNQMVKSFIDCLGWPSEKLLKKGIDVLHYFEPGPPLRFISFEVDQNNHVRRAPIYNLDQLTNSHQANVRKIEQQKKIARDLKARIYEAARGITTNGPSTEELNEFAHLLGACLHMNVEKRFQPKEALNHKFFAPIAPKVPSTSAAGKQPLLKRTTAGLFR</sequence>
<keyword evidence="10" id="KW-1185">Reference proteome</keyword>
<evidence type="ECO:0000256" key="1">
    <source>
        <dbReference type="ARBA" id="ARBA00022527"/>
    </source>
</evidence>
<keyword evidence="2 9" id="KW-0808">Transferase</keyword>
<feature type="compositionally biased region" description="Basic and acidic residues" evidence="7">
    <location>
        <begin position="172"/>
        <end position="194"/>
    </location>
</feature>
<feature type="compositionally biased region" description="Polar residues" evidence="7">
    <location>
        <begin position="252"/>
        <end position="274"/>
    </location>
</feature>
<reference evidence="9" key="1">
    <citation type="submission" date="2022-10" db="EMBL/GenBank/DDBJ databases">
        <title>Tapping the CABI collections for fungal endophytes: first genome assemblies for Collariella, Neodidymelliopsis, Ascochyta clinopodiicola, Didymella pomorum, Didymosphaeria variabile, Neocosmospora piperis and Neocucurbitaria cava.</title>
        <authorList>
            <person name="Hill R."/>
        </authorList>
    </citation>
    <scope>NUCLEOTIDE SEQUENCE</scope>
    <source>
        <strain evidence="9">IMI 356814</strain>
    </source>
</reference>
<evidence type="ECO:0000313" key="10">
    <source>
        <dbReference type="Proteomes" id="UP001140560"/>
    </source>
</evidence>
<feature type="compositionally biased region" description="Basic and acidic residues" evidence="7">
    <location>
        <begin position="218"/>
        <end position="245"/>
    </location>
</feature>
<protein>
    <submittedName>
        <fullName evidence="9">U4/U6 small nuclear ribonucleoprotein prp4</fullName>
        <ecNumber evidence="9">2.7.11.1</ecNumber>
    </submittedName>
</protein>
<feature type="compositionally biased region" description="Basic residues" evidence="7">
    <location>
        <begin position="158"/>
        <end position="171"/>
    </location>
</feature>
<evidence type="ECO:0000256" key="7">
    <source>
        <dbReference type="SAM" id="MobiDB-lite"/>
    </source>
</evidence>
<dbReference type="Pfam" id="PF00069">
    <property type="entry name" value="Pkinase"/>
    <property type="match status" value="1"/>
</dbReference>
<dbReference type="Gene3D" id="3.30.200.20">
    <property type="entry name" value="Phosphorylase Kinase, domain 1"/>
    <property type="match status" value="1"/>
</dbReference>
<dbReference type="PROSITE" id="PS00108">
    <property type="entry name" value="PROTEIN_KINASE_ST"/>
    <property type="match status" value="1"/>
</dbReference>
<evidence type="ECO:0000256" key="5">
    <source>
        <dbReference type="ARBA" id="ARBA00022840"/>
    </source>
</evidence>
<dbReference type="InterPro" id="IPR008271">
    <property type="entry name" value="Ser/Thr_kinase_AS"/>
</dbReference>
<dbReference type="GO" id="GO:1990904">
    <property type="term" value="C:ribonucleoprotein complex"/>
    <property type="evidence" value="ECO:0007669"/>
    <property type="project" value="UniProtKB-KW"/>
</dbReference>
<accession>A0A9W8YHT7</accession>
<dbReference type="EMBL" id="JAPEUY010000001">
    <property type="protein sequence ID" value="KAJ4377884.1"/>
    <property type="molecule type" value="Genomic_DNA"/>
</dbReference>
<organism evidence="9 10">
    <name type="scientific">Neocucurbitaria cava</name>
    <dbReference type="NCBI Taxonomy" id="798079"/>
    <lineage>
        <taxon>Eukaryota</taxon>
        <taxon>Fungi</taxon>
        <taxon>Dikarya</taxon>
        <taxon>Ascomycota</taxon>
        <taxon>Pezizomycotina</taxon>
        <taxon>Dothideomycetes</taxon>
        <taxon>Pleosporomycetidae</taxon>
        <taxon>Pleosporales</taxon>
        <taxon>Pleosporineae</taxon>
        <taxon>Cucurbitariaceae</taxon>
        <taxon>Neocucurbitaria</taxon>
    </lineage>
</organism>
<dbReference type="SMART" id="SM00220">
    <property type="entry name" value="S_TKc"/>
    <property type="match status" value="1"/>
</dbReference>
<dbReference type="GO" id="GO:0005524">
    <property type="term" value="F:ATP binding"/>
    <property type="evidence" value="ECO:0007669"/>
    <property type="project" value="UniProtKB-UniRule"/>
</dbReference>
<dbReference type="OrthoDB" id="9332038at2759"/>
<dbReference type="PANTHER" id="PTHR24058:SF103">
    <property type="entry name" value="SERINE_THREONINE-PROTEIN KINASE PRP4 HOMOLOG"/>
    <property type="match status" value="1"/>
</dbReference>
<feature type="binding site" evidence="6">
    <location>
        <position position="546"/>
    </location>
    <ligand>
        <name>ATP</name>
        <dbReference type="ChEBI" id="CHEBI:30616"/>
    </ligand>
</feature>
<keyword evidence="1" id="KW-0723">Serine/threonine-protein kinase</keyword>
<feature type="region of interest" description="Disordered" evidence="7">
    <location>
        <begin position="1"/>
        <end position="309"/>
    </location>
</feature>
<dbReference type="Gene3D" id="1.10.510.10">
    <property type="entry name" value="Transferase(Phosphotransferase) domain 1"/>
    <property type="match status" value="1"/>
</dbReference>
<dbReference type="PROSITE" id="PS50011">
    <property type="entry name" value="PROTEIN_KINASE_DOM"/>
    <property type="match status" value="1"/>
</dbReference>
<keyword evidence="9" id="KW-0687">Ribonucleoprotein</keyword>
<dbReference type="Proteomes" id="UP001140560">
    <property type="component" value="Unassembled WGS sequence"/>
</dbReference>
<feature type="compositionally biased region" description="Basic and acidic residues" evidence="7">
    <location>
        <begin position="102"/>
        <end position="118"/>
    </location>
</feature>
<gene>
    <name evidence="9" type="primary">PRP4</name>
    <name evidence="9" type="ORF">N0V83_000714</name>
</gene>
<proteinExistence type="predicted"/>
<dbReference type="SUPFAM" id="SSF56112">
    <property type="entry name" value="Protein kinase-like (PK-like)"/>
    <property type="match status" value="1"/>
</dbReference>
<feature type="compositionally biased region" description="Polar residues" evidence="7">
    <location>
        <begin position="1"/>
        <end position="20"/>
    </location>
</feature>
<keyword evidence="3 6" id="KW-0547">Nucleotide-binding</keyword>
<evidence type="ECO:0000313" key="9">
    <source>
        <dbReference type="EMBL" id="KAJ4377884.1"/>
    </source>
</evidence>
<evidence type="ECO:0000256" key="6">
    <source>
        <dbReference type="PROSITE-ProRule" id="PRU10141"/>
    </source>
</evidence>
<dbReference type="InterPro" id="IPR017441">
    <property type="entry name" value="Protein_kinase_ATP_BS"/>
</dbReference>
<name>A0A9W8YHT7_9PLEO</name>
<feature type="compositionally biased region" description="Basic and acidic residues" evidence="7">
    <location>
        <begin position="294"/>
        <end position="305"/>
    </location>
</feature>
<dbReference type="InterPro" id="IPR011009">
    <property type="entry name" value="Kinase-like_dom_sf"/>
</dbReference>
<evidence type="ECO:0000256" key="4">
    <source>
        <dbReference type="ARBA" id="ARBA00022777"/>
    </source>
</evidence>
<keyword evidence="5 6" id="KW-0067">ATP-binding</keyword>
<evidence type="ECO:0000256" key="2">
    <source>
        <dbReference type="ARBA" id="ARBA00022679"/>
    </source>
</evidence>
<feature type="region of interest" description="Disordered" evidence="7">
    <location>
        <begin position="341"/>
        <end position="407"/>
    </location>
</feature>
<comment type="caution">
    <text evidence="9">The sequence shown here is derived from an EMBL/GenBank/DDBJ whole genome shotgun (WGS) entry which is preliminary data.</text>
</comment>
<dbReference type="InterPro" id="IPR000719">
    <property type="entry name" value="Prot_kinase_dom"/>
</dbReference>
<evidence type="ECO:0000259" key="8">
    <source>
        <dbReference type="PROSITE" id="PS50011"/>
    </source>
</evidence>
<dbReference type="EC" id="2.7.11.1" evidence="9"/>
<feature type="compositionally biased region" description="Basic and acidic residues" evidence="7">
    <location>
        <begin position="126"/>
        <end position="142"/>
    </location>
</feature>